<accession>A0A8S0XJ22</accession>
<keyword evidence="3" id="KW-1185">Reference proteome</keyword>
<feature type="compositionally biased region" description="Low complexity" evidence="1">
    <location>
        <begin position="1"/>
        <end position="21"/>
    </location>
</feature>
<protein>
    <submittedName>
        <fullName evidence="2">Uncharacterized protein</fullName>
    </submittedName>
</protein>
<feature type="compositionally biased region" description="Low complexity" evidence="1">
    <location>
        <begin position="54"/>
        <end position="69"/>
    </location>
</feature>
<gene>
    <name evidence="2" type="ORF">AAE3_LOCUS6284</name>
</gene>
<dbReference type="Proteomes" id="UP000467700">
    <property type="component" value="Unassembled WGS sequence"/>
</dbReference>
<evidence type="ECO:0000256" key="1">
    <source>
        <dbReference type="SAM" id="MobiDB-lite"/>
    </source>
</evidence>
<evidence type="ECO:0000313" key="2">
    <source>
        <dbReference type="EMBL" id="CAA7264049.1"/>
    </source>
</evidence>
<evidence type="ECO:0000313" key="3">
    <source>
        <dbReference type="Proteomes" id="UP000467700"/>
    </source>
</evidence>
<comment type="caution">
    <text evidence="2">The sequence shown here is derived from an EMBL/GenBank/DDBJ whole genome shotgun (WGS) entry which is preliminary data.</text>
</comment>
<feature type="region of interest" description="Disordered" evidence="1">
    <location>
        <begin position="1"/>
        <end position="69"/>
    </location>
</feature>
<feature type="compositionally biased region" description="Low complexity" evidence="1">
    <location>
        <begin position="30"/>
        <end position="41"/>
    </location>
</feature>
<dbReference type="AlphaFoldDB" id="A0A8S0XJ22"/>
<proteinExistence type="predicted"/>
<dbReference type="OrthoDB" id="10531150at2759"/>
<name>A0A8S0XJ22_CYCAE</name>
<reference evidence="2 3" key="1">
    <citation type="submission" date="2020-01" db="EMBL/GenBank/DDBJ databases">
        <authorList>
            <person name="Gupta K D."/>
        </authorList>
    </citation>
    <scope>NUCLEOTIDE SEQUENCE [LARGE SCALE GENOMIC DNA]</scope>
</reference>
<sequence>MPRVPTAKTFKPTTATPQAAASRYSTVPRNSSSAHVNNSKSSTKENKQPSALISSHPTTVTTATSSTCSCNGSKAVLFGPKTEIEFIIEKYRFHPSRFTIREPRGVPKRATKRERRHHEDEISMHLELNKNNLESGTKDLGANYVCRPY</sequence>
<organism evidence="2 3">
    <name type="scientific">Cyclocybe aegerita</name>
    <name type="common">Black poplar mushroom</name>
    <name type="synonym">Agrocybe aegerita</name>
    <dbReference type="NCBI Taxonomy" id="1973307"/>
    <lineage>
        <taxon>Eukaryota</taxon>
        <taxon>Fungi</taxon>
        <taxon>Dikarya</taxon>
        <taxon>Basidiomycota</taxon>
        <taxon>Agaricomycotina</taxon>
        <taxon>Agaricomycetes</taxon>
        <taxon>Agaricomycetidae</taxon>
        <taxon>Agaricales</taxon>
        <taxon>Agaricineae</taxon>
        <taxon>Bolbitiaceae</taxon>
        <taxon>Cyclocybe</taxon>
    </lineage>
</organism>
<dbReference type="EMBL" id="CACVBS010000042">
    <property type="protein sequence ID" value="CAA7264049.1"/>
    <property type="molecule type" value="Genomic_DNA"/>
</dbReference>